<dbReference type="InterPro" id="IPR012999">
    <property type="entry name" value="Pyr_OxRdtase_I_AS"/>
</dbReference>
<dbReference type="EC" id="1.-.-.-" evidence="12"/>
<name>A0ABV6J0L6_9PROT</name>
<evidence type="ECO:0000259" key="11">
    <source>
        <dbReference type="Pfam" id="PF07992"/>
    </source>
</evidence>
<dbReference type="Proteomes" id="UP001589789">
    <property type="component" value="Unassembled WGS sequence"/>
</dbReference>
<dbReference type="PANTHER" id="PTHR43014:SF2">
    <property type="entry name" value="MERCURIC REDUCTASE"/>
    <property type="match status" value="1"/>
</dbReference>
<dbReference type="GO" id="GO:0016491">
    <property type="term" value="F:oxidoreductase activity"/>
    <property type="evidence" value="ECO:0007669"/>
    <property type="project" value="UniProtKB-KW"/>
</dbReference>
<evidence type="ECO:0000256" key="8">
    <source>
        <dbReference type="ARBA" id="ARBA00023284"/>
    </source>
</evidence>
<dbReference type="EMBL" id="JBHLVZ010000110">
    <property type="protein sequence ID" value="MFC0389372.1"/>
    <property type="molecule type" value="Genomic_DNA"/>
</dbReference>
<dbReference type="InterPro" id="IPR036188">
    <property type="entry name" value="FAD/NAD-bd_sf"/>
</dbReference>
<keyword evidence="13" id="KW-1185">Reference proteome</keyword>
<dbReference type="PANTHER" id="PTHR43014">
    <property type="entry name" value="MERCURIC REDUCTASE"/>
    <property type="match status" value="1"/>
</dbReference>
<keyword evidence="3 9" id="KW-0285">Flavoprotein</keyword>
<dbReference type="InterPro" id="IPR001100">
    <property type="entry name" value="Pyr_nuc-diS_OxRdtase"/>
</dbReference>
<feature type="domain" description="Pyridine nucleotide-disulphide oxidoreductase dimerisation" evidence="10">
    <location>
        <begin position="340"/>
        <end position="446"/>
    </location>
</feature>
<sequence>MADFDLAVIGAGSAGLSITYVAARLGLRVVLIERERMGGDCLNTGCVPSKALLAAAHAASAARRAGRLGIRLPEPEVDWAAVRAHVHGAIAAIAPQDSEERFRSLGAEVIRAEARFVAPGTLEAGGRHLTAHRVVVAAGSRAAVPDLPGLRDVPFLTHATLFDLKEKPEHLLILGGGAIGVEMAQAHAALGCRVTLVEHGRIAKREDAELAGVLRGALLADGVALLENTSVAAVEPGPTLVLEDGRRISGTHLLVATGRTPNLEALNLEAAGIRAGPRGIATDAGLRSLSARRVYAAGDIADPQNIGPRYLTHVGSYHAGILARRMLFRLPARIDYAALPRVTYTDPELAQAGMTEEEARAAGQDVRILRWPLAENDRAIAEGRTDGLAKLVVTPRGRLLGAGIAGPHAGEMIGAWTLAIGRKLSADAMAGLVVPYPTRSEIGKRAAATFSLDRLFAPRTRWLVRMLGRLPG</sequence>
<evidence type="ECO:0000256" key="7">
    <source>
        <dbReference type="ARBA" id="ARBA00023157"/>
    </source>
</evidence>
<evidence type="ECO:0000256" key="4">
    <source>
        <dbReference type="ARBA" id="ARBA00022827"/>
    </source>
</evidence>
<proteinExistence type="inferred from homology"/>
<dbReference type="Pfam" id="PF02852">
    <property type="entry name" value="Pyr_redox_dim"/>
    <property type="match status" value="1"/>
</dbReference>
<evidence type="ECO:0000256" key="3">
    <source>
        <dbReference type="ARBA" id="ARBA00022630"/>
    </source>
</evidence>
<comment type="cofactor">
    <cofactor evidence="1">
        <name>FAD</name>
        <dbReference type="ChEBI" id="CHEBI:57692"/>
    </cofactor>
</comment>
<evidence type="ECO:0000259" key="10">
    <source>
        <dbReference type="Pfam" id="PF02852"/>
    </source>
</evidence>
<dbReference type="InterPro" id="IPR023753">
    <property type="entry name" value="FAD/NAD-binding_dom"/>
</dbReference>
<organism evidence="12 13">
    <name type="scientific">Muricoccus vinaceus</name>
    <dbReference type="NCBI Taxonomy" id="424704"/>
    <lineage>
        <taxon>Bacteria</taxon>
        <taxon>Pseudomonadati</taxon>
        <taxon>Pseudomonadota</taxon>
        <taxon>Alphaproteobacteria</taxon>
        <taxon>Acetobacterales</taxon>
        <taxon>Roseomonadaceae</taxon>
        <taxon>Muricoccus</taxon>
    </lineage>
</organism>
<dbReference type="SUPFAM" id="SSF55424">
    <property type="entry name" value="FAD/NAD-linked reductases, dimerisation (C-terminal) domain"/>
    <property type="match status" value="1"/>
</dbReference>
<dbReference type="PIRSF" id="PIRSF000350">
    <property type="entry name" value="Mercury_reductase_MerA"/>
    <property type="match status" value="1"/>
</dbReference>
<accession>A0ABV6J0L6</accession>
<dbReference type="RefSeq" id="WP_377056683.1">
    <property type="nucleotide sequence ID" value="NZ_JBHLVZ010000110.1"/>
</dbReference>
<evidence type="ECO:0000256" key="1">
    <source>
        <dbReference type="ARBA" id="ARBA00001974"/>
    </source>
</evidence>
<feature type="domain" description="FAD/NAD(P)-binding" evidence="11">
    <location>
        <begin position="4"/>
        <end position="304"/>
    </location>
</feature>
<evidence type="ECO:0000313" key="13">
    <source>
        <dbReference type="Proteomes" id="UP001589789"/>
    </source>
</evidence>
<evidence type="ECO:0000313" key="12">
    <source>
        <dbReference type="EMBL" id="MFC0389372.1"/>
    </source>
</evidence>
<dbReference type="PRINTS" id="PR00368">
    <property type="entry name" value="FADPNR"/>
</dbReference>
<keyword evidence="7" id="KW-1015">Disulfide bond</keyword>
<dbReference type="PROSITE" id="PS00076">
    <property type="entry name" value="PYRIDINE_REDOX_1"/>
    <property type="match status" value="1"/>
</dbReference>
<dbReference type="PRINTS" id="PR00411">
    <property type="entry name" value="PNDRDTASEI"/>
</dbReference>
<keyword evidence="5" id="KW-0521">NADP</keyword>
<evidence type="ECO:0000256" key="6">
    <source>
        <dbReference type="ARBA" id="ARBA00023002"/>
    </source>
</evidence>
<keyword evidence="8 9" id="KW-0676">Redox-active center</keyword>
<keyword evidence="4 9" id="KW-0274">FAD</keyword>
<comment type="caution">
    <text evidence="12">The sequence shown here is derived from an EMBL/GenBank/DDBJ whole genome shotgun (WGS) entry which is preliminary data.</text>
</comment>
<dbReference type="InterPro" id="IPR004099">
    <property type="entry name" value="Pyr_nucl-diS_OxRdtase_dimer"/>
</dbReference>
<dbReference type="Pfam" id="PF07992">
    <property type="entry name" value="Pyr_redox_2"/>
    <property type="match status" value="1"/>
</dbReference>
<dbReference type="SUPFAM" id="SSF51905">
    <property type="entry name" value="FAD/NAD(P)-binding domain"/>
    <property type="match status" value="1"/>
</dbReference>
<evidence type="ECO:0000256" key="9">
    <source>
        <dbReference type="RuleBase" id="RU003691"/>
    </source>
</evidence>
<dbReference type="Gene3D" id="3.30.390.30">
    <property type="match status" value="1"/>
</dbReference>
<gene>
    <name evidence="12" type="ORF">ACFFIC_28075</name>
</gene>
<reference evidence="12 13" key="1">
    <citation type="submission" date="2024-09" db="EMBL/GenBank/DDBJ databases">
        <authorList>
            <person name="Sun Q."/>
            <person name="Mori K."/>
        </authorList>
    </citation>
    <scope>NUCLEOTIDE SEQUENCE [LARGE SCALE GENOMIC DNA]</scope>
    <source>
        <strain evidence="12 13">CCM 7468</strain>
    </source>
</reference>
<keyword evidence="6 9" id="KW-0560">Oxidoreductase</keyword>
<protein>
    <submittedName>
        <fullName evidence="12">Dihydrolipoyl dehydrogenase family protein</fullName>
        <ecNumber evidence="12">1.-.-.-</ecNumber>
    </submittedName>
</protein>
<dbReference type="Gene3D" id="3.50.50.60">
    <property type="entry name" value="FAD/NAD(P)-binding domain"/>
    <property type="match status" value="2"/>
</dbReference>
<comment type="similarity">
    <text evidence="2 9">Belongs to the class-I pyridine nucleotide-disulfide oxidoreductase family.</text>
</comment>
<dbReference type="InterPro" id="IPR016156">
    <property type="entry name" value="FAD/NAD-linked_Rdtase_dimer_sf"/>
</dbReference>
<evidence type="ECO:0000256" key="5">
    <source>
        <dbReference type="ARBA" id="ARBA00022857"/>
    </source>
</evidence>
<evidence type="ECO:0000256" key="2">
    <source>
        <dbReference type="ARBA" id="ARBA00007532"/>
    </source>
</evidence>